<evidence type="ECO:0000313" key="3">
    <source>
        <dbReference type="EMBL" id="GGK30842.1"/>
    </source>
</evidence>
<protein>
    <submittedName>
        <fullName evidence="3">Gliding motility protein</fullName>
    </submittedName>
</protein>
<dbReference type="EMBL" id="BMNR01000006">
    <property type="protein sequence ID" value="GGK30842.1"/>
    <property type="molecule type" value="Genomic_DNA"/>
</dbReference>
<accession>A0A8J3FKY3</accession>
<proteinExistence type="predicted"/>
<dbReference type="InterPro" id="IPR019734">
    <property type="entry name" value="TPR_rpt"/>
</dbReference>
<dbReference type="Pfam" id="PF13174">
    <property type="entry name" value="TPR_6"/>
    <property type="match status" value="1"/>
</dbReference>
<dbReference type="Pfam" id="PF13181">
    <property type="entry name" value="TPR_8"/>
    <property type="match status" value="2"/>
</dbReference>
<evidence type="ECO:0000256" key="2">
    <source>
        <dbReference type="SAM" id="Coils"/>
    </source>
</evidence>
<dbReference type="Proteomes" id="UP000612329">
    <property type="component" value="Unassembled WGS sequence"/>
</dbReference>
<evidence type="ECO:0000256" key="1">
    <source>
        <dbReference type="PROSITE-ProRule" id="PRU00339"/>
    </source>
</evidence>
<keyword evidence="4" id="KW-1185">Reference proteome</keyword>
<evidence type="ECO:0000313" key="4">
    <source>
        <dbReference type="Proteomes" id="UP000612329"/>
    </source>
</evidence>
<dbReference type="SUPFAM" id="SSF81901">
    <property type="entry name" value="HCP-like"/>
    <property type="match status" value="1"/>
</dbReference>
<dbReference type="PROSITE" id="PS50005">
    <property type="entry name" value="TPR"/>
    <property type="match status" value="1"/>
</dbReference>
<feature type="coiled-coil region" evidence="2">
    <location>
        <begin position="374"/>
        <end position="401"/>
    </location>
</feature>
<feature type="repeat" description="TPR" evidence="1">
    <location>
        <begin position="261"/>
        <end position="294"/>
    </location>
</feature>
<sequence length="808" mass="93185">MALEQGRNSLNDSYQDNYWDILPIERMQISDEVILPGQSKNENFNRAEEKAVKAIQKHSMNIDGKEKNPQIDEAYLLLGKARYFDQRFVPALEAFNYILYKYPASDKINQAKIWREKTNIRLDNDELAIKNLKRLLDQEELKDQDLADATSMLAQAYLNTKSVDSAITQLEIAANATKSNDERGRYRFIQGQLYNTLGYKDSANIAFDKVIELNRKTPRIYMISAQLEKIKNFDYEHGDKLACLELLTDLEEDRENRPFLDKIYYQIGAYHLKNNSEKLAIKYFNKSLRERSQDKELKARDYQILGDISFDNSEYKEAGAYYDSTMNNLALNSKPYRIIKRKRDNLEDVIYYEGVAQVNDSILRLVNMPEQDKVAYFESLIETLKAKAEEEKEKQEKALNNNGLITVNNSATGASNAMAPRGGMPNRANTFYFYNPTTVAYGKNEFVKIWGDRPLEDNWRWSNKGNSNANNDLLNSNEVFANATEDELYNPQYYISKIPTDKKEIDSITKDRNFAYYQLGLIYKEKFKEYELAKSKFETLLKSNPEDRLILPSKYNLYKIYTELGQADEALIAKNDIISNFPDSRYAAILNNPESAVLEDKNSPENIYENVYNKQENQKYAEVISECDTYINAFDGEPIVPKFELLKATVSGRLYGLEAYSKAINYIAVTYANTPEGKQAQDIETNVLPKLQNQEFVSDSLANNYKVIFQFDNADAATISKFQETLDEVLKNIKYYNLSTSVDVYGPNTTFVVVHGLKNAQVAKTFNQLLTKEDQKKIKNPYFTISSPNYQIIQIHKNLEAYLSMDSN</sequence>
<reference evidence="3" key="2">
    <citation type="submission" date="2020-09" db="EMBL/GenBank/DDBJ databases">
        <authorList>
            <person name="Sun Q."/>
            <person name="Ohkuma M."/>
        </authorList>
    </citation>
    <scope>NUCLEOTIDE SEQUENCE</scope>
    <source>
        <strain evidence="3">JCM 12862</strain>
    </source>
</reference>
<organism evidence="3 4">
    <name type="scientific">Yeosuana aromativorans</name>
    <dbReference type="NCBI Taxonomy" id="288019"/>
    <lineage>
        <taxon>Bacteria</taxon>
        <taxon>Pseudomonadati</taxon>
        <taxon>Bacteroidota</taxon>
        <taxon>Flavobacteriia</taxon>
        <taxon>Flavobacteriales</taxon>
        <taxon>Flavobacteriaceae</taxon>
        <taxon>Yeosuana</taxon>
    </lineage>
</organism>
<keyword evidence="2" id="KW-0175">Coiled coil</keyword>
<dbReference type="SUPFAM" id="SSF48452">
    <property type="entry name" value="TPR-like"/>
    <property type="match status" value="1"/>
</dbReference>
<dbReference type="AlphaFoldDB" id="A0A8J3FKY3"/>
<feature type="coiled-coil region" evidence="2">
    <location>
        <begin position="115"/>
        <end position="149"/>
    </location>
</feature>
<keyword evidence="1" id="KW-0802">TPR repeat</keyword>
<name>A0A8J3FKY3_9FLAO</name>
<gene>
    <name evidence="3" type="primary">sprE</name>
    <name evidence="3" type="ORF">GCM10007962_26450</name>
</gene>
<comment type="caution">
    <text evidence="3">The sequence shown here is derived from an EMBL/GenBank/DDBJ whole genome shotgun (WGS) entry which is preliminary data.</text>
</comment>
<dbReference type="Gene3D" id="1.25.40.10">
    <property type="entry name" value="Tetratricopeptide repeat domain"/>
    <property type="match status" value="3"/>
</dbReference>
<reference evidence="3" key="1">
    <citation type="journal article" date="2014" name="Int. J. Syst. Evol. Microbiol.">
        <title>Complete genome sequence of Corynebacterium casei LMG S-19264T (=DSM 44701T), isolated from a smear-ripened cheese.</title>
        <authorList>
            <consortium name="US DOE Joint Genome Institute (JGI-PGF)"/>
            <person name="Walter F."/>
            <person name="Albersmeier A."/>
            <person name="Kalinowski J."/>
            <person name="Ruckert C."/>
        </authorList>
    </citation>
    <scope>NUCLEOTIDE SEQUENCE</scope>
    <source>
        <strain evidence="3">JCM 12862</strain>
    </source>
</reference>
<dbReference type="InterPro" id="IPR011990">
    <property type="entry name" value="TPR-like_helical_dom_sf"/>
</dbReference>
<dbReference type="SMART" id="SM00028">
    <property type="entry name" value="TPR"/>
    <property type="match status" value="5"/>
</dbReference>